<feature type="compositionally biased region" description="Basic and acidic residues" evidence="1">
    <location>
        <begin position="70"/>
        <end position="83"/>
    </location>
</feature>
<dbReference type="EMBL" id="DS674555">
    <property type="protein sequence ID" value="EEC03818.1"/>
    <property type="molecule type" value="Genomic_DNA"/>
</dbReference>
<evidence type="ECO:0000313" key="2">
    <source>
        <dbReference type="EMBL" id="EEC03818.1"/>
    </source>
</evidence>
<dbReference type="Proteomes" id="UP000001555">
    <property type="component" value="Unassembled WGS sequence"/>
</dbReference>
<organism>
    <name type="scientific">Ixodes scapularis</name>
    <name type="common">Black-legged tick</name>
    <name type="synonym">Deer tick</name>
    <dbReference type="NCBI Taxonomy" id="6945"/>
    <lineage>
        <taxon>Eukaryota</taxon>
        <taxon>Metazoa</taxon>
        <taxon>Ecdysozoa</taxon>
        <taxon>Arthropoda</taxon>
        <taxon>Chelicerata</taxon>
        <taxon>Arachnida</taxon>
        <taxon>Acari</taxon>
        <taxon>Parasitiformes</taxon>
        <taxon>Ixodida</taxon>
        <taxon>Ixodoidea</taxon>
        <taxon>Ixodidae</taxon>
        <taxon>Ixodinae</taxon>
        <taxon>Ixodes</taxon>
    </lineage>
</organism>
<dbReference type="EnsemblMetazoa" id="ISCW002421-RA">
    <property type="protein sequence ID" value="ISCW002421-PA"/>
    <property type="gene ID" value="ISCW002421"/>
</dbReference>
<dbReference type="VEuPathDB" id="VectorBase:ISCP_003993"/>
<dbReference type="VEuPathDB" id="VectorBase:ISCI002421"/>
<feature type="region of interest" description="Disordered" evidence="1">
    <location>
        <begin position="70"/>
        <end position="90"/>
    </location>
</feature>
<dbReference type="VEuPathDB" id="VectorBase:ISCW002421"/>
<reference evidence="3" key="2">
    <citation type="submission" date="2020-05" db="UniProtKB">
        <authorList>
            <consortium name="EnsemblMetazoa"/>
        </authorList>
    </citation>
    <scope>IDENTIFICATION</scope>
    <source>
        <strain evidence="3">wikel</strain>
    </source>
</reference>
<dbReference type="PaxDb" id="6945-B7PB46"/>
<dbReference type="InParanoid" id="B7PB46"/>
<protein>
    <submittedName>
        <fullName evidence="2 3">Uncharacterized protein</fullName>
    </submittedName>
</protein>
<dbReference type="HOGENOM" id="CLU_2226052_0_0_1"/>
<gene>
    <name evidence="2" type="ORF">IscW_ISCW002421</name>
</gene>
<sequence>MAADVRCPVVLTGDDLGVLEEGDAIPGDFEPGATREPIILSADYSSDSETPAEFDECGKAARSKSTINEIERSASQEDPHTADDVSAYEGSLRGGPFTTLSCGCPP</sequence>
<dbReference type="OrthoDB" id="272411at2759"/>
<reference evidence="2 4" key="1">
    <citation type="submission" date="2008-03" db="EMBL/GenBank/DDBJ databases">
        <title>Annotation of Ixodes scapularis.</title>
        <authorList>
            <consortium name="Ixodes scapularis Genome Project Consortium"/>
            <person name="Caler E."/>
            <person name="Hannick L.I."/>
            <person name="Bidwell S."/>
            <person name="Joardar V."/>
            <person name="Thiagarajan M."/>
            <person name="Amedeo P."/>
            <person name="Galinsky K.J."/>
            <person name="Schobel S."/>
            <person name="Inman J."/>
            <person name="Hostetler J."/>
            <person name="Miller J."/>
            <person name="Hammond M."/>
            <person name="Megy K."/>
            <person name="Lawson D."/>
            <person name="Kodira C."/>
            <person name="Sutton G."/>
            <person name="Meyer J."/>
            <person name="Hill C.A."/>
            <person name="Birren B."/>
            <person name="Nene V."/>
            <person name="Collins F."/>
            <person name="Alarcon-Chaidez F."/>
            <person name="Wikel S."/>
            <person name="Strausberg R."/>
        </authorList>
    </citation>
    <scope>NUCLEOTIDE SEQUENCE [LARGE SCALE GENOMIC DNA]</scope>
    <source>
        <strain evidence="4">Wikel</strain>
        <strain evidence="2">Wikel colony</strain>
    </source>
</reference>
<proteinExistence type="predicted"/>
<dbReference type="EMBL" id="ABJB010718651">
    <property type="status" value="NOT_ANNOTATED_CDS"/>
    <property type="molecule type" value="Genomic_DNA"/>
</dbReference>
<evidence type="ECO:0000313" key="3">
    <source>
        <dbReference type="EnsemblMetazoa" id="ISCW002421-PA"/>
    </source>
</evidence>
<keyword evidence="4" id="KW-1185">Reference proteome</keyword>
<evidence type="ECO:0000313" key="4">
    <source>
        <dbReference type="Proteomes" id="UP000001555"/>
    </source>
</evidence>
<name>B7PB46_IXOSC</name>
<evidence type="ECO:0000256" key="1">
    <source>
        <dbReference type="SAM" id="MobiDB-lite"/>
    </source>
</evidence>
<accession>B7PB46</accession>
<dbReference type="AlphaFoldDB" id="B7PB46"/>